<dbReference type="EMBL" id="BJOL01000011">
    <property type="protein sequence ID" value="GED57732.1"/>
    <property type="molecule type" value="Genomic_DNA"/>
</dbReference>
<comment type="caution">
    <text evidence="1">The sequence shown here is derived from an EMBL/GenBank/DDBJ whole genome shotgun (WGS) entry which is preliminary data.</text>
</comment>
<proteinExistence type="predicted"/>
<gene>
    <name evidence="1" type="ORF">BFO01nite_18640</name>
</gene>
<keyword evidence="2" id="KW-1185">Reference proteome</keyword>
<evidence type="ECO:0000313" key="2">
    <source>
        <dbReference type="Proteomes" id="UP000319498"/>
    </source>
</evidence>
<dbReference type="Proteomes" id="UP000319498">
    <property type="component" value="Unassembled WGS sequence"/>
</dbReference>
<evidence type="ECO:0000313" key="1">
    <source>
        <dbReference type="EMBL" id="GED57732.1"/>
    </source>
</evidence>
<organism evidence="1 2">
    <name type="scientific">Brevibacillus formosus</name>
    <dbReference type="NCBI Taxonomy" id="54913"/>
    <lineage>
        <taxon>Bacteria</taxon>
        <taxon>Bacillati</taxon>
        <taxon>Bacillota</taxon>
        <taxon>Bacilli</taxon>
        <taxon>Bacillales</taxon>
        <taxon>Paenibacillaceae</taxon>
        <taxon>Brevibacillus</taxon>
    </lineage>
</organism>
<protein>
    <submittedName>
        <fullName evidence="1">Uncharacterized protein</fullName>
    </submittedName>
</protein>
<accession>A0ABQ0T386</accession>
<sequence>MIQPDHPFLKEVVQVYKISNIFSFIIHSLFELSKNLDEMFWGSRLERLAWLLQKQKKEESSRIRI</sequence>
<name>A0ABQ0T386_9BACL</name>
<reference evidence="1 2" key="1">
    <citation type="submission" date="2019-06" db="EMBL/GenBank/DDBJ databases">
        <title>Whole genome shotgun sequence of Brevibacillus formosus NBRC 15716.</title>
        <authorList>
            <person name="Hosoyama A."/>
            <person name="Uohara A."/>
            <person name="Ohji S."/>
            <person name="Ichikawa N."/>
        </authorList>
    </citation>
    <scope>NUCLEOTIDE SEQUENCE [LARGE SCALE GENOMIC DNA]</scope>
    <source>
        <strain evidence="1 2">NBRC 15716</strain>
    </source>
</reference>